<evidence type="ECO:0000256" key="6">
    <source>
        <dbReference type="ARBA" id="ARBA00023136"/>
    </source>
</evidence>
<dbReference type="EMBL" id="FOXM01000004">
    <property type="protein sequence ID" value="SFP64842.1"/>
    <property type="molecule type" value="Genomic_DNA"/>
</dbReference>
<dbReference type="GO" id="GO:0005886">
    <property type="term" value="C:plasma membrane"/>
    <property type="evidence" value="ECO:0007669"/>
    <property type="project" value="UniProtKB-SubCell"/>
</dbReference>
<keyword evidence="4 7" id="KW-0812">Transmembrane</keyword>
<evidence type="ECO:0000256" key="7">
    <source>
        <dbReference type="SAM" id="Phobius"/>
    </source>
</evidence>
<feature type="transmembrane region" description="Helical" evidence="7">
    <location>
        <begin position="392"/>
        <end position="413"/>
    </location>
</feature>
<organism evidence="8 9">
    <name type="scientific">Geopseudomonas sagittaria</name>
    <dbReference type="NCBI Taxonomy" id="1135990"/>
    <lineage>
        <taxon>Bacteria</taxon>
        <taxon>Pseudomonadati</taxon>
        <taxon>Pseudomonadota</taxon>
        <taxon>Gammaproteobacteria</taxon>
        <taxon>Pseudomonadales</taxon>
        <taxon>Pseudomonadaceae</taxon>
        <taxon>Geopseudomonas</taxon>
    </lineage>
</organism>
<protein>
    <submittedName>
        <fullName evidence="8">Uncharacterized membrane protein YccC</fullName>
    </submittedName>
</protein>
<evidence type="ECO:0000313" key="9">
    <source>
        <dbReference type="Proteomes" id="UP000243084"/>
    </source>
</evidence>
<dbReference type="Proteomes" id="UP000243084">
    <property type="component" value="Unassembled WGS sequence"/>
</dbReference>
<feature type="transmembrane region" description="Helical" evidence="7">
    <location>
        <begin position="444"/>
        <end position="465"/>
    </location>
</feature>
<proteinExistence type="predicted"/>
<sequence length="726" mass="79548">MTTSSSSAPALPGAFRRGLDEWAQSEGMTWAFIFKALLTAFIAQWLAYRLELPQANTVLATVFIVMQPESGQVLAKSFYRFLGTLLGLTVTVPLIALFAQERVLFLLCLALWIGVCTAGAARYRDFRGYGCVLAGYTAALIGLPAIAAPQGAFMQALWRVLEISLGILCSGLVSALILPQNSSTSLRRLLATRFRDFAGFASAALAGQLDGQRLEQLNARFAGEAVALDNLRNASAFEDPHFRLRSGRLGRLNHEFMVLSTRFHGLHQLLQRLQGEAGEQVRTALAPCLAGVGAVLAPLGQHLCREADAEVLALRLEGSQRELMQQIRAARRQLAAQQPSDEQLLDFNTAAEQLYRFTGDLHDYALTHASLRVHRHAREQWQDSFTPRANSLATAVTGMRSALLVLLLGGFWIATAWPSGETCVLTAAMVAGLVASAPSPRHQALKLLIGALGSALAGGLLQFWVLPWLDGFALLFCALAPVFAFGAWLLARSQTAGYGTGLLLWFCIVALPANLPAYDFQRLFNEYLAALLAIGLTTLSLALILPPDRPWLWRCLEHDLRMRVVFAVSGRLKGLGAGFESGTRDLLNQAQVSAVGRPEVQRRLQRWMFAVLEIGQAVIELRQEQARLPAEPCYGEGMPWQVAIRALGRALVRLFIQPDEGNRLRALAAVEQAIATVRQTPETRPPQFDSSPLRRVLSYLHFIRSSLLDPHSPLAAGSRWPVRLVD</sequence>
<feature type="transmembrane region" description="Helical" evidence="7">
    <location>
        <begin position="128"/>
        <end position="150"/>
    </location>
</feature>
<dbReference type="Pfam" id="PF04632">
    <property type="entry name" value="FUSC"/>
    <property type="match status" value="1"/>
</dbReference>
<feature type="transmembrane region" description="Helical" evidence="7">
    <location>
        <begin position="498"/>
        <end position="515"/>
    </location>
</feature>
<dbReference type="AlphaFoldDB" id="A0A1I5S245"/>
<feature type="transmembrane region" description="Helical" evidence="7">
    <location>
        <begin position="527"/>
        <end position="545"/>
    </location>
</feature>
<accession>A0A1I5S245</accession>
<comment type="subcellular location">
    <subcellularLocation>
        <location evidence="1">Cell membrane</location>
        <topology evidence="1">Multi-pass membrane protein</topology>
    </subcellularLocation>
</comment>
<gene>
    <name evidence="8" type="ORF">SAMN05216229_104151</name>
</gene>
<keyword evidence="3" id="KW-1003">Cell membrane</keyword>
<feature type="transmembrane region" description="Helical" evidence="7">
    <location>
        <begin position="28"/>
        <end position="48"/>
    </location>
</feature>
<dbReference type="RefSeq" id="WP_092429563.1">
    <property type="nucleotide sequence ID" value="NZ_FOXM01000004.1"/>
</dbReference>
<evidence type="ECO:0000256" key="4">
    <source>
        <dbReference type="ARBA" id="ARBA00022692"/>
    </source>
</evidence>
<reference evidence="9" key="1">
    <citation type="submission" date="2016-10" db="EMBL/GenBank/DDBJ databases">
        <authorList>
            <person name="Varghese N."/>
            <person name="Submissions S."/>
        </authorList>
    </citation>
    <scope>NUCLEOTIDE SEQUENCE [LARGE SCALE GENOMIC DNA]</scope>
    <source>
        <strain evidence="9">JCM 18195</strain>
    </source>
</reference>
<feature type="transmembrane region" description="Helical" evidence="7">
    <location>
        <begin position="156"/>
        <end position="178"/>
    </location>
</feature>
<feature type="transmembrane region" description="Helical" evidence="7">
    <location>
        <begin position="471"/>
        <end position="491"/>
    </location>
</feature>
<name>A0A1I5S245_9GAMM</name>
<dbReference type="GO" id="GO:0022857">
    <property type="term" value="F:transmembrane transporter activity"/>
    <property type="evidence" value="ECO:0007669"/>
    <property type="project" value="InterPro"/>
</dbReference>
<evidence type="ECO:0000256" key="3">
    <source>
        <dbReference type="ARBA" id="ARBA00022475"/>
    </source>
</evidence>
<keyword evidence="9" id="KW-1185">Reference proteome</keyword>
<keyword evidence="2" id="KW-0813">Transport</keyword>
<dbReference type="InterPro" id="IPR006726">
    <property type="entry name" value="PHBA_efflux_AaeB/fusaric-R"/>
</dbReference>
<feature type="transmembrane region" description="Helical" evidence="7">
    <location>
        <begin position="419"/>
        <end position="437"/>
    </location>
</feature>
<feature type="transmembrane region" description="Helical" evidence="7">
    <location>
        <begin position="78"/>
        <end position="97"/>
    </location>
</feature>
<evidence type="ECO:0000256" key="2">
    <source>
        <dbReference type="ARBA" id="ARBA00022448"/>
    </source>
</evidence>
<dbReference type="OrthoDB" id="6538131at2"/>
<evidence type="ECO:0000256" key="5">
    <source>
        <dbReference type="ARBA" id="ARBA00022989"/>
    </source>
</evidence>
<evidence type="ECO:0000313" key="8">
    <source>
        <dbReference type="EMBL" id="SFP64842.1"/>
    </source>
</evidence>
<dbReference type="PANTHER" id="PTHR30509">
    <property type="entry name" value="P-HYDROXYBENZOIC ACID EFFLUX PUMP SUBUNIT-RELATED"/>
    <property type="match status" value="1"/>
</dbReference>
<keyword evidence="6 7" id="KW-0472">Membrane</keyword>
<feature type="transmembrane region" description="Helical" evidence="7">
    <location>
        <begin position="103"/>
        <end position="121"/>
    </location>
</feature>
<evidence type="ECO:0000256" key="1">
    <source>
        <dbReference type="ARBA" id="ARBA00004651"/>
    </source>
</evidence>
<dbReference type="PANTHER" id="PTHR30509:SF9">
    <property type="entry name" value="MULTIDRUG RESISTANCE PROTEIN MDTO"/>
    <property type="match status" value="1"/>
</dbReference>
<keyword evidence="5 7" id="KW-1133">Transmembrane helix</keyword>